<protein>
    <submittedName>
        <fullName evidence="2">Uncharacterized protein</fullName>
    </submittedName>
</protein>
<evidence type="ECO:0000313" key="2">
    <source>
        <dbReference type="WBParaSite" id="jg8305"/>
    </source>
</evidence>
<keyword evidence="1" id="KW-1185">Reference proteome</keyword>
<organism evidence="1 2">
    <name type="scientific">Ditylenchus dipsaci</name>
    <dbReference type="NCBI Taxonomy" id="166011"/>
    <lineage>
        <taxon>Eukaryota</taxon>
        <taxon>Metazoa</taxon>
        <taxon>Ecdysozoa</taxon>
        <taxon>Nematoda</taxon>
        <taxon>Chromadorea</taxon>
        <taxon>Rhabditida</taxon>
        <taxon>Tylenchina</taxon>
        <taxon>Tylenchomorpha</taxon>
        <taxon>Sphaerularioidea</taxon>
        <taxon>Anguinidae</taxon>
        <taxon>Anguininae</taxon>
        <taxon>Ditylenchus</taxon>
    </lineage>
</organism>
<sequence length="69" mass="7705">MYPTLCFPIFHPTFSKLKNEGSQHCIPGCFSLLRFYSGFLVSTNASSCSTTSTMLLSTTPTSSSMRWLR</sequence>
<reference evidence="2" key="1">
    <citation type="submission" date="2022-11" db="UniProtKB">
        <authorList>
            <consortium name="WormBaseParasite"/>
        </authorList>
    </citation>
    <scope>IDENTIFICATION</scope>
</reference>
<name>A0A915EP28_9BILA</name>
<dbReference type="AlphaFoldDB" id="A0A915EP28"/>
<dbReference type="WBParaSite" id="jg8305">
    <property type="protein sequence ID" value="jg8305"/>
    <property type="gene ID" value="jg8305"/>
</dbReference>
<proteinExistence type="predicted"/>
<dbReference type="Proteomes" id="UP000887574">
    <property type="component" value="Unplaced"/>
</dbReference>
<evidence type="ECO:0000313" key="1">
    <source>
        <dbReference type="Proteomes" id="UP000887574"/>
    </source>
</evidence>
<accession>A0A915EP28</accession>